<protein>
    <submittedName>
        <fullName evidence="1">Uncharacterized protein</fullName>
    </submittedName>
</protein>
<dbReference type="GeneID" id="36345554"/>
<sequence>MKCLLFVAGCGSRRTGSIFDLDDGPGEAHHGLWADPESDSDTSDRRCRLGQRFTRPKHHGGQIFAVDDWKVGTALTYHNDY</sequence>
<keyword evidence="2" id="KW-1185">Reference proteome</keyword>
<dbReference type="KEGG" id="egl:EGR_09839"/>
<dbReference type="EMBL" id="APAU02000170">
    <property type="protein sequence ID" value="EUB55312.1"/>
    <property type="molecule type" value="Genomic_DNA"/>
</dbReference>
<accession>W6UA10</accession>
<evidence type="ECO:0000313" key="1">
    <source>
        <dbReference type="EMBL" id="EUB55312.1"/>
    </source>
</evidence>
<dbReference type="CTD" id="36345554"/>
<dbReference type="AlphaFoldDB" id="W6UA10"/>
<reference evidence="1 2" key="1">
    <citation type="journal article" date="2013" name="Nat. Genet.">
        <title>The genome of the hydatid tapeworm Echinococcus granulosus.</title>
        <authorList>
            <person name="Zheng H."/>
            <person name="Zhang W."/>
            <person name="Zhang L."/>
            <person name="Zhang Z."/>
            <person name="Li J."/>
            <person name="Lu G."/>
            <person name="Zhu Y."/>
            <person name="Wang Y."/>
            <person name="Huang Y."/>
            <person name="Liu J."/>
            <person name="Kang H."/>
            <person name="Chen J."/>
            <person name="Wang L."/>
            <person name="Chen A."/>
            <person name="Yu S."/>
            <person name="Gao Z."/>
            <person name="Jin L."/>
            <person name="Gu W."/>
            <person name="Wang Z."/>
            <person name="Zhao L."/>
            <person name="Shi B."/>
            <person name="Wen H."/>
            <person name="Lin R."/>
            <person name="Jones M.K."/>
            <person name="Brejova B."/>
            <person name="Vinar T."/>
            <person name="Zhao G."/>
            <person name="McManus D.P."/>
            <person name="Chen Z."/>
            <person name="Zhou Y."/>
            <person name="Wang S."/>
        </authorList>
    </citation>
    <scope>NUCLEOTIDE SEQUENCE [LARGE SCALE GENOMIC DNA]</scope>
</reference>
<dbReference type="Proteomes" id="UP000019149">
    <property type="component" value="Unassembled WGS sequence"/>
</dbReference>
<dbReference type="RefSeq" id="XP_024346508.1">
    <property type="nucleotide sequence ID" value="XM_024499088.1"/>
</dbReference>
<gene>
    <name evidence="1" type="ORF">EGR_09839</name>
</gene>
<comment type="caution">
    <text evidence="1">The sequence shown here is derived from an EMBL/GenBank/DDBJ whole genome shotgun (WGS) entry which is preliminary data.</text>
</comment>
<name>W6UA10_ECHGR</name>
<organism evidence="1 2">
    <name type="scientific">Echinococcus granulosus</name>
    <name type="common">Hydatid tapeworm</name>
    <dbReference type="NCBI Taxonomy" id="6210"/>
    <lineage>
        <taxon>Eukaryota</taxon>
        <taxon>Metazoa</taxon>
        <taxon>Spiralia</taxon>
        <taxon>Lophotrochozoa</taxon>
        <taxon>Platyhelminthes</taxon>
        <taxon>Cestoda</taxon>
        <taxon>Eucestoda</taxon>
        <taxon>Cyclophyllidea</taxon>
        <taxon>Taeniidae</taxon>
        <taxon>Echinococcus</taxon>
        <taxon>Echinococcus granulosus group</taxon>
    </lineage>
</organism>
<evidence type="ECO:0000313" key="2">
    <source>
        <dbReference type="Proteomes" id="UP000019149"/>
    </source>
</evidence>
<proteinExistence type="predicted"/>